<evidence type="ECO:0000256" key="4">
    <source>
        <dbReference type="ARBA" id="ARBA00005254"/>
    </source>
</evidence>
<dbReference type="PANTHER" id="PTHR43176:SF3">
    <property type="entry name" value="3-HYDROXYISOBUTYRYL-COA HYDROLASE, MITOCHONDRIAL"/>
    <property type="match status" value="1"/>
</dbReference>
<evidence type="ECO:0000256" key="7">
    <source>
        <dbReference type="ARBA" id="ARBA00022456"/>
    </source>
</evidence>
<keyword evidence="9" id="KW-0496">Mitochondrion</keyword>
<dbReference type="CDD" id="cd06558">
    <property type="entry name" value="crotonase-like"/>
    <property type="match status" value="1"/>
</dbReference>
<dbReference type="FunFam" id="3.90.226.10:FF:000026">
    <property type="entry name" value="3-hydroxyisobutyryl-CoA hydrolase, mitochondrial"/>
    <property type="match status" value="1"/>
</dbReference>
<dbReference type="Gene3D" id="3.90.226.10">
    <property type="entry name" value="2-enoyl-CoA Hydratase, Chain A, domain 1"/>
    <property type="match status" value="1"/>
</dbReference>
<dbReference type="InterPro" id="IPR045004">
    <property type="entry name" value="ECH_dom"/>
</dbReference>
<keyword evidence="8 14" id="KW-0378">Hydrolase</keyword>
<dbReference type="GO" id="GO:0003860">
    <property type="term" value="F:3-hydroxyisobutyryl-CoA hydrolase activity"/>
    <property type="evidence" value="ECO:0007669"/>
    <property type="project" value="UniProtKB-EC"/>
</dbReference>
<dbReference type="GO" id="GO:0006574">
    <property type="term" value="P:L-valine catabolic process"/>
    <property type="evidence" value="ECO:0007669"/>
    <property type="project" value="UniProtKB-UniPathway"/>
</dbReference>
<dbReference type="SUPFAM" id="SSF52096">
    <property type="entry name" value="ClpP/crotonase"/>
    <property type="match status" value="1"/>
</dbReference>
<evidence type="ECO:0000259" key="12">
    <source>
        <dbReference type="Pfam" id="PF16113"/>
    </source>
</evidence>
<organism evidence="13 14">
    <name type="scientific">Lingula anatina</name>
    <name type="common">Brachiopod</name>
    <name type="synonym">Lingula unguis</name>
    <dbReference type="NCBI Taxonomy" id="7574"/>
    <lineage>
        <taxon>Eukaryota</taxon>
        <taxon>Metazoa</taxon>
        <taxon>Spiralia</taxon>
        <taxon>Lophotrochozoa</taxon>
        <taxon>Brachiopoda</taxon>
        <taxon>Linguliformea</taxon>
        <taxon>Lingulata</taxon>
        <taxon>Lingulida</taxon>
        <taxon>Linguloidea</taxon>
        <taxon>Lingulidae</taxon>
        <taxon>Lingula</taxon>
    </lineage>
</organism>
<dbReference type="STRING" id="7574.A0A1S3HVX6"/>
<comment type="pathway">
    <text evidence="3">Amino-acid degradation; L-valine degradation.</text>
</comment>
<dbReference type="FunCoup" id="A0A1S3HVX6">
    <property type="interactions" value="1850"/>
</dbReference>
<dbReference type="NCBIfam" id="NF004127">
    <property type="entry name" value="PRK05617.1"/>
    <property type="match status" value="1"/>
</dbReference>
<dbReference type="RefSeq" id="XP_013390197.1">
    <property type="nucleotide sequence ID" value="XM_013534743.1"/>
</dbReference>
<keyword evidence="13" id="KW-1185">Reference proteome</keyword>
<dbReference type="KEGG" id="lak:106158665"/>
<evidence type="ECO:0000313" key="13">
    <source>
        <dbReference type="Proteomes" id="UP000085678"/>
    </source>
</evidence>
<sequence length="388" mass="42802">MDTLSCQTASSRALRRTRVLSGQIHGSAPMSTAVSQDGVILDTVNTTGVITLDRPKKLNTLDLPMIRRIYPQLKSWEKDPNIHLVVIKASGDKAFCAGGDVVAVTEAGKVGDRLAQDFFREEYILNNAIGTLKTPYVAIINGITMGGGVGLSVHGKFRVATEKTLFAMPETAIGLFPDVGGGYFLPRLGSHLGNYLALTGFRLKGADVQKAGVATHFVDSSEIPDMFDALVKLPSPTEKDISNVLEDYHRKCSPDKEFVLQSHLDDINRNFGGETVEEIMSALEKDGSEWATKQLETLKKMSPTSMKITLRQLQVGGKLSLEECLRMEYRMTQGCVRGKDFYEGVRAVLVDKDQSPKWDPATLEEVTNEVVESYFKPLPEEKEWKAQL</sequence>
<dbReference type="InterPro" id="IPR029045">
    <property type="entry name" value="ClpP/crotonase-like_dom_sf"/>
</dbReference>
<comment type="function">
    <text evidence="10">Hydrolyzes 3-hydroxyisobutyryl-CoA (HIBYL-CoA), a saline catabolite. Has high activity toward isobutyryl-CoA. Could be an isobutyryl-CoA dehydrogenase that functions in valine catabolism. Also hydrolyzes 3-hydroxypropanoyl-CoA.</text>
</comment>
<gene>
    <name evidence="14" type="primary">LOC106158665</name>
</gene>
<evidence type="ECO:0000256" key="5">
    <source>
        <dbReference type="ARBA" id="ARBA00011915"/>
    </source>
</evidence>
<proteinExistence type="inferred from homology"/>
<evidence type="ECO:0000256" key="10">
    <source>
        <dbReference type="ARBA" id="ARBA00024871"/>
    </source>
</evidence>
<dbReference type="UniPathway" id="UPA00362"/>
<evidence type="ECO:0000256" key="1">
    <source>
        <dbReference type="ARBA" id="ARBA00001709"/>
    </source>
</evidence>
<dbReference type="AlphaFoldDB" id="A0A1S3HVX6"/>
<dbReference type="InterPro" id="IPR032259">
    <property type="entry name" value="HIBYL-CoA-H"/>
</dbReference>
<dbReference type="Pfam" id="PF16113">
    <property type="entry name" value="ECH_2"/>
    <property type="match status" value="1"/>
</dbReference>
<dbReference type="InParanoid" id="A0A1S3HVX6"/>
<dbReference type="GeneID" id="106158665"/>
<comment type="similarity">
    <text evidence="4">Belongs to the enoyl-CoA hydratase/isomerase family.</text>
</comment>
<dbReference type="EC" id="3.1.2.4" evidence="5"/>
<accession>A0A1S3HVX6</accession>
<evidence type="ECO:0000256" key="8">
    <source>
        <dbReference type="ARBA" id="ARBA00022801"/>
    </source>
</evidence>
<dbReference type="Proteomes" id="UP000085678">
    <property type="component" value="Unplaced"/>
</dbReference>
<comment type="subcellular location">
    <subcellularLocation>
        <location evidence="2">Mitochondrion</location>
    </subcellularLocation>
</comment>
<protein>
    <recommendedName>
        <fullName evidence="6">3-hydroxyisobutyryl-CoA hydrolase, mitochondrial</fullName>
        <ecNumber evidence="5">3.1.2.4</ecNumber>
    </recommendedName>
    <alternativeName>
        <fullName evidence="11">3-hydroxyisobutyryl-coenzyme A hydrolase</fullName>
    </alternativeName>
</protein>
<evidence type="ECO:0000313" key="14">
    <source>
        <dbReference type="RefSeq" id="XP_013390197.1"/>
    </source>
</evidence>
<name>A0A1S3HVX6_LINAN</name>
<dbReference type="PANTHER" id="PTHR43176">
    <property type="entry name" value="3-HYDROXYISOBUTYRYL-COA HYDROLASE-RELATED"/>
    <property type="match status" value="1"/>
</dbReference>
<evidence type="ECO:0000256" key="9">
    <source>
        <dbReference type="ARBA" id="ARBA00023128"/>
    </source>
</evidence>
<evidence type="ECO:0000256" key="2">
    <source>
        <dbReference type="ARBA" id="ARBA00004173"/>
    </source>
</evidence>
<feature type="domain" description="Enoyl-CoA hydratase/isomerase" evidence="12">
    <location>
        <begin position="48"/>
        <end position="375"/>
    </location>
</feature>
<evidence type="ECO:0000256" key="11">
    <source>
        <dbReference type="ARBA" id="ARBA00031181"/>
    </source>
</evidence>
<dbReference type="GO" id="GO:0005739">
    <property type="term" value="C:mitochondrion"/>
    <property type="evidence" value="ECO:0007669"/>
    <property type="project" value="UniProtKB-SubCell"/>
</dbReference>
<dbReference type="OrthoDB" id="1737613at2759"/>
<keyword evidence="7" id="KW-0101">Branched-chain amino acid catabolism</keyword>
<evidence type="ECO:0000256" key="3">
    <source>
        <dbReference type="ARBA" id="ARBA00005109"/>
    </source>
</evidence>
<reference evidence="14" key="1">
    <citation type="submission" date="2025-08" db="UniProtKB">
        <authorList>
            <consortium name="RefSeq"/>
        </authorList>
    </citation>
    <scope>IDENTIFICATION</scope>
    <source>
        <tissue evidence="14">Gonads</tissue>
    </source>
</reference>
<evidence type="ECO:0000256" key="6">
    <source>
        <dbReference type="ARBA" id="ARBA00016714"/>
    </source>
</evidence>
<comment type="catalytic activity">
    <reaction evidence="1">
        <text>3-hydroxy-2-methylpropanoyl-CoA + H2O = 3-hydroxy-2-methylpropanoate + CoA + H(+)</text>
        <dbReference type="Rhea" id="RHEA:20888"/>
        <dbReference type="ChEBI" id="CHEBI:11805"/>
        <dbReference type="ChEBI" id="CHEBI:15377"/>
        <dbReference type="ChEBI" id="CHEBI:15378"/>
        <dbReference type="ChEBI" id="CHEBI:57287"/>
        <dbReference type="ChEBI" id="CHEBI:57340"/>
        <dbReference type="EC" id="3.1.2.4"/>
    </reaction>
</comment>